<reference evidence="1 2" key="1">
    <citation type="journal article" date="2023" name="Plants (Basel)">
        <title>Bridging the Gap: Combining Genomics and Transcriptomics Approaches to Understand Stylosanthes scabra, an Orphan Legume from the Brazilian Caatinga.</title>
        <authorList>
            <person name="Ferreira-Neto J.R.C."/>
            <person name="da Silva M.D."/>
            <person name="Binneck E."/>
            <person name="de Melo N.F."/>
            <person name="da Silva R.H."/>
            <person name="de Melo A.L.T.M."/>
            <person name="Pandolfi V."/>
            <person name="Bustamante F.O."/>
            <person name="Brasileiro-Vidal A.C."/>
            <person name="Benko-Iseppon A.M."/>
        </authorList>
    </citation>
    <scope>NUCLEOTIDE SEQUENCE [LARGE SCALE GENOMIC DNA]</scope>
    <source>
        <tissue evidence="1">Leaves</tissue>
    </source>
</reference>
<dbReference type="EMBL" id="JASCZI010060984">
    <property type="protein sequence ID" value="MED6137114.1"/>
    <property type="molecule type" value="Genomic_DNA"/>
</dbReference>
<gene>
    <name evidence="1" type="ORF">PIB30_061972</name>
</gene>
<protein>
    <submittedName>
        <fullName evidence="1">Uncharacterized protein</fullName>
    </submittedName>
</protein>
<comment type="caution">
    <text evidence="1">The sequence shown here is derived from an EMBL/GenBank/DDBJ whole genome shotgun (WGS) entry which is preliminary data.</text>
</comment>
<evidence type="ECO:0000313" key="2">
    <source>
        <dbReference type="Proteomes" id="UP001341840"/>
    </source>
</evidence>
<evidence type="ECO:0000313" key="1">
    <source>
        <dbReference type="EMBL" id="MED6137114.1"/>
    </source>
</evidence>
<name>A0ABU6SLV2_9FABA</name>
<dbReference type="Proteomes" id="UP001341840">
    <property type="component" value="Unassembled WGS sequence"/>
</dbReference>
<organism evidence="1 2">
    <name type="scientific">Stylosanthes scabra</name>
    <dbReference type="NCBI Taxonomy" id="79078"/>
    <lineage>
        <taxon>Eukaryota</taxon>
        <taxon>Viridiplantae</taxon>
        <taxon>Streptophyta</taxon>
        <taxon>Embryophyta</taxon>
        <taxon>Tracheophyta</taxon>
        <taxon>Spermatophyta</taxon>
        <taxon>Magnoliopsida</taxon>
        <taxon>eudicotyledons</taxon>
        <taxon>Gunneridae</taxon>
        <taxon>Pentapetalae</taxon>
        <taxon>rosids</taxon>
        <taxon>fabids</taxon>
        <taxon>Fabales</taxon>
        <taxon>Fabaceae</taxon>
        <taxon>Papilionoideae</taxon>
        <taxon>50 kb inversion clade</taxon>
        <taxon>dalbergioids sensu lato</taxon>
        <taxon>Dalbergieae</taxon>
        <taxon>Pterocarpus clade</taxon>
        <taxon>Stylosanthes</taxon>
    </lineage>
</organism>
<keyword evidence="2" id="KW-1185">Reference proteome</keyword>
<accession>A0ABU6SLV2</accession>
<sequence length="50" mass="5491">MEGFIARGGTGLRGLSGTAQNLLKPVGAFEVAWLNVNEWLGFLWDIVEWA</sequence>
<proteinExistence type="predicted"/>